<keyword evidence="1" id="KW-0233">DNA recombination</keyword>
<gene>
    <name evidence="2" type="ORF">PC115_g19546</name>
    <name evidence="3" type="ORF">PC129_g19700</name>
</gene>
<evidence type="ECO:0000313" key="2">
    <source>
        <dbReference type="EMBL" id="KAG2890183.1"/>
    </source>
</evidence>
<accession>A0A8T1AZH7</accession>
<evidence type="ECO:0000256" key="1">
    <source>
        <dbReference type="ARBA" id="ARBA00023172"/>
    </source>
</evidence>
<evidence type="ECO:0008006" key="5">
    <source>
        <dbReference type="Google" id="ProtNLM"/>
    </source>
</evidence>
<organism evidence="2 4">
    <name type="scientific">Phytophthora cactorum</name>
    <dbReference type="NCBI Taxonomy" id="29920"/>
    <lineage>
        <taxon>Eukaryota</taxon>
        <taxon>Sar</taxon>
        <taxon>Stramenopiles</taxon>
        <taxon>Oomycota</taxon>
        <taxon>Peronosporomycetes</taxon>
        <taxon>Peronosporales</taxon>
        <taxon>Peronosporaceae</taxon>
        <taxon>Phytophthora</taxon>
    </lineage>
</organism>
<dbReference type="GO" id="GO:0003677">
    <property type="term" value="F:DNA binding"/>
    <property type="evidence" value="ECO:0007669"/>
    <property type="project" value="InterPro"/>
</dbReference>
<dbReference type="GO" id="GO:0015074">
    <property type="term" value="P:DNA integration"/>
    <property type="evidence" value="ECO:0007669"/>
    <property type="project" value="InterPro"/>
</dbReference>
<protein>
    <recommendedName>
        <fullName evidence="5">Tyr recombinase domain-containing protein</fullName>
    </recommendedName>
</protein>
<dbReference type="SUPFAM" id="SSF56349">
    <property type="entry name" value="DNA breaking-rejoining enzymes"/>
    <property type="match status" value="1"/>
</dbReference>
<dbReference type="InterPro" id="IPR013762">
    <property type="entry name" value="Integrase-like_cat_sf"/>
</dbReference>
<dbReference type="GO" id="GO:0006310">
    <property type="term" value="P:DNA recombination"/>
    <property type="evidence" value="ECO:0007669"/>
    <property type="project" value="UniProtKB-KW"/>
</dbReference>
<sequence>MMVGLFAGLCTSEGHNKSRTGNKYQTSDGKMTAVAFAHQAVRNAKLDYHNPEFELIDQGYKRTNSQVDRKQSVTTPMLLKMREILGPMDPPGRLLWRSIILSFFFLDRCSKLWGPVPIDRSTGKDRVHCFKAHRETNKGSKSSQKPQTATLWKFAARKTVAAEVFGCYFFWHWPARSEVVSVAVAQPSHLAVQSARPGKVTAAYLWCALAQTMMMVIGAVGPEIAFKVQSHTASICARATVPGLAMKTGCAPSTIWIYMAAGYDPLLYPVLAAQDCLRVRKETIKKAQVANLIKNAAKNMGLSQKDYSCHWLRTGGVCALLAAGKSDLVIRLMGRWSSWCFSVYATWNDTRRGK</sequence>
<dbReference type="VEuPathDB" id="FungiDB:PC110_g20892"/>
<dbReference type="Gene3D" id="1.10.443.10">
    <property type="entry name" value="Intergrase catalytic core"/>
    <property type="match status" value="1"/>
</dbReference>
<dbReference type="EMBL" id="RCMV01001299">
    <property type="protein sequence ID" value="KAG3209283.1"/>
    <property type="molecule type" value="Genomic_DNA"/>
</dbReference>
<dbReference type="InterPro" id="IPR011010">
    <property type="entry name" value="DNA_brk_join_enz"/>
</dbReference>
<evidence type="ECO:0000313" key="4">
    <source>
        <dbReference type="Proteomes" id="UP000774804"/>
    </source>
</evidence>
<name>A0A8T1AZH7_9STRA</name>
<reference evidence="2" key="1">
    <citation type="submission" date="2018-10" db="EMBL/GenBank/DDBJ databases">
        <title>Effector identification in a new, highly contiguous assembly of the strawberry crown rot pathogen Phytophthora cactorum.</title>
        <authorList>
            <person name="Armitage A.D."/>
            <person name="Nellist C.F."/>
            <person name="Bates H."/>
            <person name="Vickerstaff R.J."/>
            <person name="Harrison R.J."/>
        </authorList>
    </citation>
    <scope>NUCLEOTIDE SEQUENCE</scope>
    <source>
        <strain evidence="2">4032</strain>
        <strain evidence="3">P421</strain>
    </source>
</reference>
<proteinExistence type="predicted"/>
<dbReference type="AlphaFoldDB" id="A0A8T1AZH7"/>
<dbReference type="Proteomes" id="UP000774804">
    <property type="component" value="Unassembled WGS sequence"/>
</dbReference>
<dbReference type="Proteomes" id="UP000760860">
    <property type="component" value="Unassembled WGS sequence"/>
</dbReference>
<comment type="caution">
    <text evidence="2">The sequence shown here is derived from an EMBL/GenBank/DDBJ whole genome shotgun (WGS) entry which is preliminary data.</text>
</comment>
<dbReference type="EMBL" id="RCMI01001125">
    <property type="protein sequence ID" value="KAG2890183.1"/>
    <property type="molecule type" value="Genomic_DNA"/>
</dbReference>
<evidence type="ECO:0000313" key="3">
    <source>
        <dbReference type="EMBL" id="KAG3209283.1"/>
    </source>
</evidence>